<evidence type="ECO:0000313" key="4">
    <source>
        <dbReference type="EMBL" id="MDJ1138109.1"/>
    </source>
</evidence>
<dbReference type="InterPro" id="IPR029058">
    <property type="entry name" value="AB_hydrolase_fold"/>
</dbReference>
<dbReference type="Proteomes" id="UP001214441">
    <property type="component" value="Unassembled WGS sequence"/>
</dbReference>
<dbReference type="SUPFAM" id="SSF53474">
    <property type="entry name" value="alpha/beta-Hydrolases"/>
    <property type="match status" value="1"/>
</dbReference>
<gene>
    <name evidence="4" type="ORF">NMN56_040360</name>
</gene>
<feature type="active site" evidence="1">
    <location>
        <position position="176"/>
    </location>
</feature>
<evidence type="ECO:0000256" key="2">
    <source>
        <dbReference type="SAM" id="MobiDB-lite"/>
    </source>
</evidence>
<protein>
    <submittedName>
        <fullName evidence="4">Alpha/beta hydrolase</fullName>
    </submittedName>
</protein>
<dbReference type="Pfam" id="PF07859">
    <property type="entry name" value="Abhydrolase_3"/>
    <property type="match status" value="1"/>
</dbReference>
<evidence type="ECO:0000256" key="1">
    <source>
        <dbReference type="PROSITE-ProRule" id="PRU10038"/>
    </source>
</evidence>
<feature type="region of interest" description="Disordered" evidence="2">
    <location>
        <begin position="38"/>
        <end position="61"/>
    </location>
</feature>
<proteinExistence type="predicted"/>
<dbReference type="EMBL" id="JANCPR020000074">
    <property type="protein sequence ID" value="MDJ1138109.1"/>
    <property type="molecule type" value="Genomic_DNA"/>
</dbReference>
<dbReference type="Gene3D" id="3.40.50.1820">
    <property type="entry name" value="alpha/beta hydrolase"/>
    <property type="match status" value="1"/>
</dbReference>
<name>A0ABT7A9S8_9ACTN</name>
<reference evidence="4 5" key="1">
    <citation type="submission" date="2023-05" db="EMBL/GenBank/DDBJ databases">
        <title>Streptantibioticus silvisoli sp. nov., acidotolerant actinomycetes 1 from pine litter.</title>
        <authorList>
            <person name="Swiecimska M."/>
            <person name="Golinska P."/>
            <person name="Sangal V."/>
            <person name="Wachnowicz B."/>
            <person name="Goodfellow M."/>
        </authorList>
    </citation>
    <scope>NUCLEOTIDE SEQUENCE [LARGE SCALE GENOMIC DNA]</scope>
    <source>
        <strain evidence="4 5">DSM 42109</strain>
    </source>
</reference>
<dbReference type="InterPro" id="IPR033140">
    <property type="entry name" value="Lipase_GDXG_put_SER_AS"/>
</dbReference>
<dbReference type="RefSeq" id="WP_274040690.1">
    <property type="nucleotide sequence ID" value="NZ_JANCPR020000074.1"/>
</dbReference>
<evidence type="ECO:0000313" key="5">
    <source>
        <dbReference type="Proteomes" id="UP001214441"/>
    </source>
</evidence>
<dbReference type="PROSITE" id="PS01174">
    <property type="entry name" value="LIPASE_GDXG_SER"/>
    <property type="match status" value="1"/>
</dbReference>
<feature type="domain" description="Alpha/beta hydrolase fold-3" evidence="3">
    <location>
        <begin position="98"/>
        <end position="302"/>
    </location>
</feature>
<dbReference type="GO" id="GO:0016787">
    <property type="term" value="F:hydrolase activity"/>
    <property type="evidence" value="ECO:0007669"/>
    <property type="project" value="UniProtKB-KW"/>
</dbReference>
<keyword evidence="5" id="KW-1185">Reference proteome</keyword>
<keyword evidence="4" id="KW-0378">Hydrolase</keyword>
<comment type="caution">
    <text evidence="4">The sequence shown here is derived from an EMBL/GenBank/DDBJ whole genome shotgun (WGS) entry which is preliminary data.</text>
</comment>
<evidence type="ECO:0000259" key="3">
    <source>
        <dbReference type="Pfam" id="PF07859"/>
    </source>
</evidence>
<sequence>MSLPHPARTAETARTHQLTPAAREIVDALTAAFPELTPETDVEAVRRATSQPPREGREPVSVVDRTVPGAASGTEIPVRLYRSPAPGPHHSPTPAPVLLFFHGGGFVLCGLDSHDGLCRELAVRTGALVVSVGYRLAPEHPAPAAAEDAYAALRWAAERAREEGGDPARIAVAGDSAGGNLATAACLLAGERGRPMPVAQFLAYPALDPRLGSASMREFGDPGDHFLTTAHMRWYWSHYLSGAPPVPHTAPALAPAEALAGLPPAYVLLPDCDPLRDEGRAYAARLPQAEVRAAPGMFHGFLGFGALLPEAETALAGAAEWLRNRLSV</sequence>
<dbReference type="PANTHER" id="PTHR23025">
    <property type="entry name" value="TRIACYLGLYCEROL LIPASE"/>
    <property type="match status" value="1"/>
</dbReference>
<dbReference type="PANTHER" id="PTHR23025:SF3">
    <property type="entry name" value="HORMONE-SENSITIVE LIPASE"/>
    <property type="match status" value="1"/>
</dbReference>
<dbReference type="InterPro" id="IPR013094">
    <property type="entry name" value="AB_hydrolase_3"/>
</dbReference>
<organism evidence="4 5">
    <name type="scientific">Streptomyces iconiensis</name>
    <dbReference type="NCBI Taxonomy" id="1384038"/>
    <lineage>
        <taxon>Bacteria</taxon>
        <taxon>Bacillati</taxon>
        <taxon>Actinomycetota</taxon>
        <taxon>Actinomycetes</taxon>
        <taxon>Kitasatosporales</taxon>
        <taxon>Streptomycetaceae</taxon>
        <taxon>Streptomyces</taxon>
    </lineage>
</organism>
<accession>A0ABT7A9S8</accession>